<dbReference type="SUPFAM" id="SSF51735">
    <property type="entry name" value="NAD(P)-binding Rossmann-fold domains"/>
    <property type="match status" value="1"/>
</dbReference>
<dbReference type="InterPro" id="IPR051783">
    <property type="entry name" value="NAD(P)-dependent_oxidoreduct"/>
</dbReference>
<evidence type="ECO:0000313" key="3">
    <source>
        <dbReference type="Proteomes" id="UP001360953"/>
    </source>
</evidence>
<evidence type="ECO:0000259" key="1">
    <source>
        <dbReference type="Pfam" id="PF01370"/>
    </source>
</evidence>
<evidence type="ECO:0000313" key="2">
    <source>
        <dbReference type="EMBL" id="KAK7544824.1"/>
    </source>
</evidence>
<dbReference type="PANTHER" id="PTHR48079">
    <property type="entry name" value="PROTEIN YEEZ"/>
    <property type="match status" value="1"/>
</dbReference>
<accession>A0ABR1MAC6</accession>
<comment type="caution">
    <text evidence="2">The sequence shown here is derived from an EMBL/GenBank/DDBJ whole genome shotgun (WGS) entry which is preliminary data.</text>
</comment>
<sequence length="392" mass="41534">MATPSSPPKILLTGATGYEGGSVLHRLFKHPSLASILSPSNPVTLPVRPGGGDRISKLTETYGPRVNPIAITSLDDVETVKALAAEHDMVINAGTGFHPASAEALVRGLAARKAATGQPAVWMIHTSGCSNISDKPITGAARPDVEHDDADSAAVFAFEAAENEREWYAQRAAELVVLRLGEELGVSAISIQAPCIFGTGEGLFQQAGLMIPVTMASVLQQGYGVTVGDGTGDIDYVHIADLVDLYVLCVLNIVEHGGSSLETGRHGIIFPTAGRTLTRDIALRCLDVAFAAGHLPKEGGPQTKEIRTLSLEESAAMTAGNLYIAETGLAGHRKTKGTVARTRLGWEPVYLEDAWMQDFETEMKAALEGKRGSTFEACIAAEGHSKEICQYF</sequence>
<dbReference type="Pfam" id="PF01370">
    <property type="entry name" value="Epimerase"/>
    <property type="match status" value="1"/>
</dbReference>
<name>A0ABR1MAC6_9PEZI</name>
<organism evidence="2 3">
    <name type="scientific">Phyllosticta citribraziliensis</name>
    <dbReference type="NCBI Taxonomy" id="989973"/>
    <lineage>
        <taxon>Eukaryota</taxon>
        <taxon>Fungi</taxon>
        <taxon>Dikarya</taxon>
        <taxon>Ascomycota</taxon>
        <taxon>Pezizomycotina</taxon>
        <taxon>Dothideomycetes</taxon>
        <taxon>Dothideomycetes incertae sedis</taxon>
        <taxon>Botryosphaeriales</taxon>
        <taxon>Phyllostictaceae</taxon>
        <taxon>Phyllosticta</taxon>
    </lineage>
</organism>
<keyword evidence="3" id="KW-1185">Reference proteome</keyword>
<dbReference type="Gene3D" id="3.40.50.720">
    <property type="entry name" value="NAD(P)-binding Rossmann-like Domain"/>
    <property type="match status" value="1"/>
</dbReference>
<proteinExistence type="predicted"/>
<reference evidence="2 3" key="1">
    <citation type="submission" date="2024-04" db="EMBL/GenBank/DDBJ databases">
        <title>Phyllosticta paracitricarpa is synonymous to the EU quarantine fungus P. citricarpa based on phylogenomic analyses.</title>
        <authorList>
            <consortium name="Lawrence Berkeley National Laboratory"/>
            <person name="Van ingen-buijs V.A."/>
            <person name="Van westerhoven A.C."/>
            <person name="Haridas S."/>
            <person name="Skiadas P."/>
            <person name="Martin F."/>
            <person name="Groenewald J.Z."/>
            <person name="Crous P.W."/>
            <person name="Seidl M.F."/>
        </authorList>
    </citation>
    <scope>NUCLEOTIDE SEQUENCE [LARGE SCALE GENOMIC DNA]</scope>
    <source>
        <strain evidence="2 3">CPC 17464</strain>
    </source>
</reference>
<dbReference type="InterPro" id="IPR001509">
    <property type="entry name" value="Epimerase_deHydtase"/>
</dbReference>
<protein>
    <submittedName>
        <fullName evidence="2">NAD dependent epimerase/dehydratase</fullName>
    </submittedName>
</protein>
<gene>
    <name evidence="2" type="ORF">J3D65DRAFT_38171</name>
</gene>
<feature type="domain" description="NAD-dependent epimerase/dehydratase" evidence="1">
    <location>
        <begin position="10"/>
        <end position="252"/>
    </location>
</feature>
<dbReference type="Proteomes" id="UP001360953">
    <property type="component" value="Unassembled WGS sequence"/>
</dbReference>
<dbReference type="EMBL" id="JBBPEH010000001">
    <property type="protein sequence ID" value="KAK7544824.1"/>
    <property type="molecule type" value="Genomic_DNA"/>
</dbReference>
<dbReference type="InterPro" id="IPR036291">
    <property type="entry name" value="NAD(P)-bd_dom_sf"/>
</dbReference>
<dbReference type="PANTHER" id="PTHR48079:SF6">
    <property type="entry name" value="NAD(P)-BINDING DOMAIN-CONTAINING PROTEIN-RELATED"/>
    <property type="match status" value="1"/>
</dbReference>
<dbReference type="RefSeq" id="XP_066660059.1">
    <property type="nucleotide sequence ID" value="XM_066795777.1"/>
</dbReference>
<dbReference type="GeneID" id="92028683"/>